<accession>A0A7X2LQV9</accession>
<reference evidence="1 2" key="1">
    <citation type="submission" date="2019-11" db="EMBL/GenBank/DDBJ databases">
        <title>Novel species isolated from a subtropical stream in China.</title>
        <authorList>
            <person name="Lu H."/>
        </authorList>
    </citation>
    <scope>NUCLEOTIDE SEQUENCE [LARGE SCALE GENOMIC DNA]</scope>
    <source>
        <strain evidence="1 2">FT92W</strain>
    </source>
</reference>
<evidence type="ECO:0000313" key="1">
    <source>
        <dbReference type="EMBL" id="MRV70561.1"/>
    </source>
</evidence>
<evidence type="ECO:0000313" key="2">
    <source>
        <dbReference type="Proteomes" id="UP000446768"/>
    </source>
</evidence>
<protein>
    <submittedName>
        <fullName evidence="1">Uncharacterized protein</fullName>
    </submittedName>
</protein>
<comment type="caution">
    <text evidence="1">The sequence shown here is derived from an EMBL/GenBank/DDBJ whole genome shotgun (WGS) entry which is preliminary data.</text>
</comment>
<organism evidence="1 2">
    <name type="scientific">Pseudoduganella rivuli</name>
    <dbReference type="NCBI Taxonomy" id="2666085"/>
    <lineage>
        <taxon>Bacteria</taxon>
        <taxon>Pseudomonadati</taxon>
        <taxon>Pseudomonadota</taxon>
        <taxon>Betaproteobacteria</taxon>
        <taxon>Burkholderiales</taxon>
        <taxon>Oxalobacteraceae</taxon>
        <taxon>Telluria group</taxon>
        <taxon>Pseudoduganella</taxon>
    </lineage>
</organism>
<dbReference type="AlphaFoldDB" id="A0A7X2LQV9"/>
<dbReference type="RefSeq" id="WP_154371029.1">
    <property type="nucleotide sequence ID" value="NZ_WKJJ01000001.1"/>
</dbReference>
<sequence length="147" mass="16503">MKPVLTGVNAVNAVNGIDQIGSRDHALQRQIRSSTMDTHLRSSDVQYINYQMLIAIWASLQRDPLSTAYQFHLSGEQLSKLKTMSLETIERLVASMKNECLFTLRDNFLRLLDSPPALTVTLSAVSINDNPQGRQLPRDKHAIWSAP</sequence>
<name>A0A7X2LQV9_9BURK</name>
<dbReference type="EMBL" id="WKJJ01000001">
    <property type="protein sequence ID" value="MRV70561.1"/>
    <property type="molecule type" value="Genomic_DNA"/>
</dbReference>
<proteinExistence type="predicted"/>
<dbReference type="Gene3D" id="1.10.4000.10">
    <property type="entry name" value="Flagellar transcriptional activator FlhD"/>
    <property type="match status" value="1"/>
</dbReference>
<keyword evidence="2" id="KW-1185">Reference proteome</keyword>
<dbReference type="InterPro" id="IPR036194">
    <property type="entry name" value="FlhD_sf"/>
</dbReference>
<gene>
    <name evidence="1" type="ORF">GJ700_02360</name>
</gene>
<dbReference type="Proteomes" id="UP000446768">
    <property type="component" value="Unassembled WGS sequence"/>
</dbReference>